<dbReference type="SUPFAM" id="SSF51735">
    <property type="entry name" value="NAD(P)-binding Rossmann-fold domains"/>
    <property type="match status" value="1"/>
</dbReference>
<evidence type="ECO:0000256" key="20">
    <source>
        <dbReference type="ARBA" id="ARBA00070911"/>
    </source>
</evidence>
<comment type="pathway">
    <text evidence="2">Lipid metabolism; fatty acid biosynthesis.</text>
</comment>
<evidence type="ECO:0000256" key="18">
    <source>
        <dbReference type="ARBA" id="ARBA00065174"/>
    </source>
</evidence>
<dbReference type="EC" id="1.1.1.239" evidence="19"/>
<keyword evidence="7" id="KW-0276">Fatty acid metabolism</keyword>
<comment type="catalytic activity">
    <reaction evidence="17">
        <text>a (3R)-3-hydroxyacyl-CoA + NAD(+) = a 3-oxoacyl-CoA + NADH + H(+)</text>
        <dbReference type="Rhea" id="RHEA:32711"/>
        <dbReference type="ChEBI" id="CHEBI:15378"/>
        <dbReference type="ChEBI" id="CHEBI:57319"/>
        <dbReference type="ChEBI" id="CHEBI:57540"/>
        <dbReference type="ChEBI" id="CHEBI:57945"/>
        <dbReference type="ChEBI" id="CHEBI:90726"/>
        <dbReference type="EC" id="1.1.1.n12"/>
    </reaction>
    <physiologicalReaction direction="left-to-right" evidence="17">
        <dbReference type="Rhea" id="RHEA:32712"/>
    </physiologicalReaction>
</comment>
<evidence type="ECO:0000256" key="23">
    <source>
        <dbReference type="ARBA" id="ARBA00081936"/>
    </source>
</evidence>
<evidence type="ECO:0000256" key="24">
    <source>
        <dbReference type="ARBA" id="ARBA00083097"/>
    </source>
</evidence>
<evidence type="ECO:0000256" key="19">
    <source>
        <dbReference type="ARBA" id="ARBA00066822"/>
    </source>
</evidence>
<evidence type="ECO:0000313" key="28">
    <source>
        <dbReference type="Proteomes" id="UP001516400"/>
    </source>
</evidence>
<comment type="subunit">
    <text evidence="18">Heterotetramer with CBR4; contains two molecules of HSD17B8 and CBR4.</text>
</comment>
<evidence type="ECO:0000256" key="2">
    <source>
        <dbReference type="ARBA" id="ARBA00005194"/>
    </source>
</evidence>
<evidence type="ECO:0000256" key="15">
    <source>
        <dbReference type="ARBA" id="ARBA00050232"/>
    </source>
</evidence>
<evidence type="ECO:0000256" key="11">
    <source>
        <dbReference type="ARBA" id="ARBA00023128"/>
    </source>
</evidence>
<evidence type="ECO:0000256" key="10">
    <source>
        <dbReference type="ARBA" id="ARBA00023098"/>
    </source>
</evidence>
<keyword evidence="8" id="KW-0560">Oxidoreductase</keyword>
<evidence type="ECO:0000256" key="17">
    <source>
        <dbReference type="ARBA" id="ARBA00052680"/>
    </source>
</evidence>
<feature type="domain" description="Ketoreductase" evidence="26">
    <location>
        <begin position="6"/>
        <end position="193"/>
    </location>
</feature>
<evidence type="ECO:0000256" key="9">
    <source>
        <dbReference type="ARBA" id="ARBA00023027"/>
    </source>
</evidence>
<sequence>MSLSGKTALVTGAGSGIGRATCKILARDGAAIVAADVNVKKAQETIDLINPTNVKATSLSLDVSKSLEIKNALQKILELYLKPPSIIVNCAGITRDNFLLKLSEDNFQEVLNVNLKGTFFVIQTFANSIIEYKIPNASIINLGSIVGKNGNIGQANYSASKAGVEMLTKTAAKELGKQGIRVNTVLPGFIKTPMTDIVPNKVKEMFVKQIPLSRFGTAEEVAEVISFLASDKSSYINGASIDVNGGFN</sequence>
<dbReference type="InterPro" id="IPR057326">
    <property type="entry name" value="KR_dom"/>
</dbReference>
<dbReference type="GO" id="GO:0004303">
    <property type="term" value="F:estradiol 17-beta-dehydrogenase [NAD(P)+] activity"/>
    <property type="evidence" value="ECO:0007669"/>
    <property type="project" value="UniProtKB-EC"/>
</dbReference>
<evidence type="ECO:0000256" key="22">
    <source>
        <dbReference type="ARBA" id="ARBA00081419"/>
    </source>
</evidence>
<accession>A0ABD2N801</accession>
<reference evidence="27 28" key="1">
    <citation type="journal article" date="2021" name="BMC Biol.">
        <title>Horizontally acquired antibacterial genes associated with adaptive radiation of ladybird beetles.</title>
        <authorList>
            <person name="Li H.S."/>
            <person name="Tang X.F."/>
            <person name="Huang Y.H."/>
            <person name="Xu Z.Y."/>
            <person name="Chen M.L."/>
            <person name="Du X.Y."/>
            <person name="Qiu B.Y."/>
            <person name="Chen P.T."/>
            <person name="Zhang W."/>
            <person name="Slipinski A."/>
            <person name="Escalona H.E."/>
            <person name="Waterhouse R.M."/>
            <person name="Zwick A."/>
            <person name="Pang H."/>
        </authorList>
    </citation>
    <scope>NUCLEOTIDE SEQUENCE [LARGE SCALE GENOMIC DNA]</scope>
    <source>
        <strain evidence="27">SYSU2018</strain>
    </source>
</reference>
<comment type="pathway">
    <text evidence="13">Steroid biosynthesis; estrogen biosynthesis.</text>
</comment>
<dbReference type="GO" id="GO:0005759">
    <property type="term" value="C:mitochondrial matrix"/>
    <property type="evidence" value="ECO:0007669"/>
    <property type="project" value="UniProtKB-SubCell"/>
</dbReference>
<dbReference type="InterPro" id="IPR002347">
    <property type="entry name" value="SDR_fam"/>
</dbReference>
<comment type="similarity">
    <text evidence="3">Belongs to the short-chain dehydrogenases/reductases (SDR) family.</text>
</comment>
<dbReference type="GO" id="GO:0008210">
    <property type="term" value="P:estrogen metabolic process"/>
    <property type="evidence" value="ECO:0007669"/>
    <property type="project" value="UniProtKB-ARBA"/>
</dbReference>
<keyword evidence="6" id="KW-0597">Phosphoprotein</keyword>
<dbReference type="EC" id="1.1.1.n12" evidence="4"/>
<evidence type="ECO:0000256" key="7">
    <source>
        <dbReference type="ARBA" id="ARBA00022832"/>
    </source>
</evidence>
<dbReference type="EMBL" id="JABFTP020000062">
    <property type="protein sequence ID" value="KAL3274720.1"/>
    <property type="molecule type" value="Genomic_DNA"/>
</dbReference>
<gene>
    <name evidence="27" type="ORF">HHI36_016095</name>
</gene>
<evidence type="ECO:0000256" key="13">
    <source>
        <dbReference type="ARBA" id="ARBA00037929"/>
    </source>
</evidence>
<dbReference type="GO" id="GO:0006633">
    <property type="term" value="P:fatty acid biosynthetic process"/>
    <property type="evidence" value="ECO:0007669"/>
    <property type="project" value="UniProtKB-KW"/>
</dbReference>
<keyword evidence="28" id="KW-1185">Reference proteome</keyword>
<comment type="catalytic activity">
    <reaction evidence="14">
        <text>17beta-estradiol + NAD(+) = estrone + NADH + H(+)</text>
        <dbReference type="Rhea" id="RHEA:24612"/>
        <dbReference type="ChEBI" id="CHEBI:15378"/>
        <dbReference type="ChEBI" id="CHEBI:16469"/>
        <dbReference type="ChEBI" id="CHEBI:17263"/>
        <dbReference type="ChEBI" id="CHEBI:57540"/>
        <dbReference type="ChEBI" id="CHEBI:57945"/>
        <dbReference type="EC" id="1.1.1.62"/>
    </reaction>
    <physiologicalReaction direction="left-to-right" evidence="14">
        <dbReference type="Rhea" id="RHEA:24613"/>
    </physiologicalReaction>
    <physiologicalReaction direction="right-to-left" evidence="14">
        <dbReference type="Rhea" id="RHEA:24614"/>
    </physiologicalReaction>
</comment>
<dbReference type="PRINTS" id="PR00081">
    <property type="entry name" value="GDHRDH"/>
</dbReference>
<evidence type="ECO:0000256" key="14">
    <source>
        <dbReference type="ARBA" id="ARBA00049069"/>
    </source>
</evidence>
<evidence type="ECO:0000256" key="16">
    <source>
        <dbReference type="ARBA" id="ARBA00050435"/>
    </source>
</evidence>
<evidence type="ECO:0000256" key="1">
    <source>
        <dbReference type="ARBA" id="ARBA00004305"/>
    </source>
</evidence>
<dbReference type="PROSITE" id="PS00061">
    <property type="entry name" value="ADH_SHORT"/>
    <property type="match status" value="1"/>
</dbReference>
<name>A0ABD2N801_9CUCU</name>
<evidence type="ECO:0000256" key="3">
    <source>
        <dbReference type="ARBA" id="ARBA00006484"/>
    </source>
</evidence>
<dbReference type="FunFam" id="3.40.50.720:FF:000231">
    <property type="entry name" value="Estradiol 17-beta-dehydrogenase 8"/>
    <property type="match status" value="1"/>
</dbReference>
<dbReference type="InterPro" id="IPR036291">
    <property type="entry name" value="NAD(P)-bd_dom_sf"/>
</dbReference>
<keyword evidence="9" id="KW-0520">NAD</keyword>
<evidence type="ECO:0000256" key="25">
    <source>
        <dbReference type="ARBA" id="ARBA00083258"/>
    </source>
</evidence>
<evidence type="ECO:0000259" key="26">
    <source>
        <dbReference type="SMART" id="SM00822"/>
    </source>
</evidence>
<protein>
    <recommendedName>
        <fullName evidence="20">(3R)-3-hydroxyacyl-CoA dehydrogenase</fullName>
        <ecNumber evidence="19">1.1.1.239</ecNumber>
        <ecNumber evidence="4">1.1.1.n12</ecNumber>
    </recommendedName>
    <alternativeName>
        <fullName evidence="22">17-beta-hydroxysteroid dehydrogenase 8</fullName>
    </alternativeName>
    <alternativeName>
        <fullName evidence="21">3-ketoacyl-[acyl-carrier-protein] reductase alpha subunit</fullName>
    </alternativeName>
    <alternativeName>
        <fullName evidence="24">3-oxoacyl-[acyl-carrier-protein] reductase</fullName>
    </alternativeName>
    <alternativeName>
        <fullName evidence="25">Estradiol 17-beta-dehydrogenase 8</fullName>
    </alternativeName>
    <alternativeName>
        <fullName evidence="23">Testosterone 17-beta-dehydrogenase 8</fullName>
    </alternativeName>
</protein>
<dbReference type="AlphaFoldDB" id="A0ABD2N801"/>
<comment type="catalytic activity">
    <reaction evidence="16">
        <text>17beta-hydroxy-5alpha-androstan-3-one + NAD(+) = 5alpha-androstan-3,17-dione + NADH + H(+)</text>
        <dbReference type="Rhea" id="RHEA:41992"/>
        <dbReference type="ChEBI" id="CHEBI:15378"/>
        <dbReference type="ChEBI" id="CHEBI:15994"/>
        <dbReference type="ChEBI" id="CHEBI:16330"/>
        <dbReference type="ChEBI" id="CHEBI:57540"/>
        <dbReference type="ChEBI" id="CHEBI:57945"/>
    </reaction>
    <physiologicalReaction direction="left-to-right" evidence="16">
        <dbReference type="Rhea" id="RHEA:41993"/>
    </physiologicalReaction>
</comment>
<dbReference type="InterPro" id="IPR020904">
    <property type="entry name" value="Sc_DH/Rdtase_CS"/>
</dbReference>
<dbReference type="Pfam" id="PF13561">
    <property type="entry name" value="adh_short_C2"/>
    <property type="match status" value="1"/>
</dbReference>
<evidence type="ECO:0000256" key="5">
    <source>
        <dbReference type="ARBA" id="ARBA00022516"/>
    </source>
</evidence>
<dbReference type="GO" id="GO:0047035">
    <property type="term" value="F:testosterone dehydrogenase (NAD+) activity"/>
    <property type="evidence" value="ECO:0007669"/>
    <property type="project" value="UniProtKB-EC"/>
</dbReference>
<dbReference type="PRINTS" id="PR00080">
    <property type="entry name" value="SDRFAMILY"/>
</dbReference>
<dbReference type="Proteomes" id="UP001516400">
    <property type="component" value="Unassembled WGS sequence"/>
</dbReference>
<dbReference type="SMART" id="SM00822">
    <property type="entry name" value="PKS_KR"/>
    <property type="match status" value="1"/>
</dbReference>
<evidence type="ECO:0000256" key="4">
    <source>
        <dbReference type="ARBA" id="ARBA00012456"/>
    </source>
</evidence>
<keyword evidence="10" id="KW-0443">Lipid metabolism</keyword>
<comment type="catalytic activity">
    <reaction evidence="15">
        <text>testosterone + NAD(+) = androst-4-ene-3,17-dione + NADH + H(+)</text>
        <dbReference type="Rhea" id="RHEA:14929"/>
        <dbReference type="ChEBI" id="CHEBI:15378"/>
        <dbReference type="ChEBI" id="CHEBI:16422"/>
        <dbReference type="ChEBI" id="CHEBI:17347"/>
        <dbReference type="ChEBI" id="CHEBI:57540"/>
        <dbReference type="ChEBI" id="CHEBI:57945"/>
        <dbReference type="EC" id="1.1.1.239"/>
    </reaction>
    <physiologicalReaction direction="left-to-right" evidence="15">
        <dbReference type="Rhea" id="RHEA:14930"/>
    </physiologicalReaction>
</comment>
<comment type="caution">
    <text evidence="27">The sequence shown here is derived from an EMBL/GenBank/DDBJ whole genome shotgun (WGS) entry which is preliminary data.</text>
</comment>
<dbReference type="Gene3D" id="3.40.50.720">
    <property type="entry name" value="NAD(P)-binding Rossmann-like Domain"/>
    <property type="match status" value="1"/>
</dbReference>
<organism evidence="27 28">
    <name type="scientific">Cryptolaemus montrouzieri</name>
    <dbReference type="NCBI Taxonomy" id="559131"/>
    <lineage>
        <taxon>Eukaryota</taxon>
        <taxon>Metazoa</taxon>
        <taxon>Ecdysozoa</taxon>
        <taxon>Arthropoda</taxon>
        <taxon>Hexapoda</taxon>
        <taxon>Insecta</taxon>
        <taxon>Pterygota</taxon>
        <taxon>Neoptera</taxon>
        <taxon>Endopterygota</taxon>
        <taxon>Coleoptera</taxon>
        <taxon>Polyphaga</taxon>
        <taxon>Cucujiformia</taxon>
        <taxon>Coccinelloidea</taxon>
        <taxon>Coccinellidae</taxon>
        <taxon>Scymninae</taxon>
        <taxon>Scymnini</taxon>
        <taxon>Cryptolaemus</taxon>
    </lineage>
</organism>
<comment type="subcellular location">
    <subcellularLocation>
        <location evidence="1">Mitochondrion matrix</location>
    </subcellularLocation>
</comment>
<keyword evidence="5" id="KW-0444">Lipid biosynthesis</keyword>
<dbReference type="PANTHER" id="PTHR42760:SF83">
    <property type="entry name" value="(3R)-3-HYDROXYACYL-COA DEHYDROGENASE"/>
    <property type="match status" value="1"/>
</dbReference>
<keyword evidence="11" id="KW-0496">Mitochondrion</keyword>
<dbReference type="PANTHER" id="PTHR42760">
    <property type="entry name" value="SHORT-CHAIN DEHYDROGENASES/REDUCTASES FAMILY MEMBER"/>
    <property type="match status" value="1"/>
</dbReference>
<proteinExistence type="inferred from homology"/>
<evidence type="ECO:0000256" key="6">
    <source>
        <dbReference type="ARBA" id="ARBA00022553"/>
    </source>
</evidence>
<evidence type="ECO:0000256" key="8">
    <source>
        <dbReference type="ARBA" id="ARBA00023002"/>
    </source>
</evidence>
<evidence type="ECO:0000313" key="27">
    <source>
        <dbReference type="EMBL" id="KAL3274720.1"/>
    </source>
</evidence>
<keyword evidence="12" id="KW-0275">Fatty acid biosynthesis</keyword>
<evidence type="ECO:0000256" key="12">
    <source>
        <dbReference type="ARBA" id="ARBA00023160"/>
    </source>
</evidence>
<evidence type="ECO:0000256" key="21">
    <source>
        <dbReference type="ARBA" id="ARBA00077835"/>
    </source>
</evidence>